<accession>K0NL51</accession>
<gene>
    <name evidence="1" type="ordered locus">TOL2_C25240</name>
</gene>
<dbReference type="STRING" id="651182.TOL2_C25240"/>
<proteinExistence type="predicted"/>
<reference evidence="1 2" key="1">
    <citation type="journal article" date="2013" name="Environ. Microbiol.">
        <title>Complete genome, catabolic sub-proteomes and key-metabolites of Desulfobacula toluolica Tol2, a marine, aromatic compound-degrading, sulfate-reducing bacterium.</title>
        <authorList>
            <person name="Wohlbrand L."/>
            <person name="Jacob J.H."/>
            <person name="Kube M."/>
            <person name="Mussmann M."/>
            <person name="Jarling R."/>
            <person name="Beck A."/>
            <person name="Amann R."/>
            <person name="Wilkes H."/>
            <person name="Reinhardt R."/>
            <person name="Rabus R."/>
        </authorList>
    </citation>
    <scope>NUCLEOTIDE SEQUENCE [LARGE SCALE GENOMIC DNA]</scope>
    <source>
        <strain evidence="2">DSM 7467 / Tol2</strain>
    </source>
</reference>
<keyword evidence="2" id="KW-1185">Reference proteome</keyword>
<name>K0NL51_DESTT</name>
<dbReference type="EMBL" id="FO203503">
    <property type="protein sequence ID" value="CCK80683.1"/>
    <property type="molecule type" value="Genomic_DNA"/>
</dbReference>
<dbReference type="KEGG" id="dto:TOL2_C25240"/>
<evidence type="ECO:0000313" key="2">
    <source>
        <dbReference type="Proteomes" id="UP000007347"/>
    </source>
</evidence>
<organism evidence="1 2">
    <name type="scientific">Desulfobacula toluolica (strain DSM 7467 / Tol2)</name>
    <dbReference type="NCBI Taxonomy" id="651182"/>
    <lineage>
        <taxon>Bacteria</taxon>
        <taxon>Pseudomonadati</taxon>
        <taxon>Thermodesulfobacteriota</taxon>
        <taxon>Desulfobacteria</taxon>
        <taxon>Desulfobacterales</taxon>
        <taxon>Desulfobacteraceae</taxon>
        <taxon>Desulfobacula</taxon>
    </lineage>
</organism>
<sequence>MGFISFHPDTDPLNCCPFYNTPWAPRQISVIIKKKVEKNNIFKMCPSNIF</sequence>
<dbReference type="Proteomes" id="UP000007347">
    <property type="component" value="Chromosome"/>
</dbReference>
<dbReference type="HOGENOM" id="CLU_3117200_0_0_7"/>
<dbReference type="AlphaFoldDB" id="K0NL51"/>
<evidence type="ECO:0000313" key="1">
    <source>
        <dbReference type="EMBL" id="CCK80683.1"/>
    </source>
</evidence>
<protein>
    <submittedName>
        <fullName evidence="1">Uncharacterized protein</fullName>
    </submittedName>
</protein>